<dbReference type="FunFam" id="1.10.3730.10:FF:000001">
    <property type="entry name" value="Pyrroline-5-carboxylate reductase"/>
    <property type="match status" value="1"/>
</dbReference>
<dbReference type="GO" id="GO:0055129">
    <property type="term" value="P:L-proline biosynthetic process"/>
    <property type="evidence" value="ECO:0007669"/>
    <property type="project" value="UniProtKB-UniRule"/>
</dbReference>
<dbReference type="InterPro" id="IPR008927">
    <property type="entry name" value="6-PGluconate_DH-like_C_sf"/>
</dbReference>
<evidence type="ECO:0000256" key="8">
    <source>
        <dbReference type="RuleBase" id="RU003903"/>
    </source>
</evidence>
<dbReference type="UniPathway" id="UPA00098">
    <property type="reaction ID" value="UER00361"/>
</dbReference>
<evidence type="ECO:0000256" key="5">
    <source>
        <dbReference type="HAMAP-Rule" id="MF_01925"/>
    </source>
</evidence>
<keyword evidence="5 8" id="KW-0641">Proline biosynthesis</keyword>
<dbReference type="InterPro" id="IPR029036">
    <property type="entry name" value="P5CR_dimer"/>
</dbReference>
<evidence type="ECO:0000256" key="2">
    <source>
        <dbReference type="ARBA" id="ARBA00022857"/>
    </source>
</evidence>
<dbReference type="AlphaFoldDB" id="A0A2H0XT24"/>
<evidence type="ECO:0000259" key="9">
    <source>
        <dbReference type="Pfam" id="PF03807"/>
    </source>
</evidence>
<dbReference type="SUPFAM" id="SSF51735">
    <property type="entry name" value="NAD(P)-binding Rossmann-fold domains"/>
    <property type="match status" value="1"/>
</dbReference>
<sequence>MKISFIGAGKMAEALMARLPASENVIITDVNKARLNLLKRKYRVELAKDNFEAYCQGEIVILAVKPQNMSAVLANLAPQLKSGASALSSRIKLIVSIAAGVPLAFLQKGLPGVLLVRAMPNNPALVGKGITALAHGPRVTPKMLTKVRKLFDQVGETVIVPERLLDAVTGLSGSGPAFVYLAIEGLALGGVVAGLPKKLAFQLAVATALGAAETLKVTQQAPEELINLVASPGGTTIEGLKVLKRTRLSRNLLEAVVAAAKKSKIMSKRWAKE</sequence>
<dbReference type="NCBIfam" id="TIGR00112">
    <property type="entry name" value="proC"/>
    <property type="match status" value="1"/>
</dbReference>
<dbReference type="Pfam" id="PF03807">
    <property type="entry name" value="F420_oxidored"/>
    <property type="match status" value="1"/>
</dbReference>
<comment type="function">
    <text evidence="4 5">Catalyzes the reduction of 1-pyrroline-5-carboxylate (PCA) to L-proline.</text>
</comment>
<accession>A0A2H0XT24</accession>
<keyword evidence="2 5" id="KW-0521">NADP</keyword>
<dbReference type="PROSITE" id="PS00521">
    <property type="entry name" value="P5CR"/>
    <property type="match status" value="1"/>
</dbReference>
<reference evidence="11 12" key="1">
    <citation type="submission" date="2017-09" db="EMBL/GenBank/DDBJ databases">
        <title>Depth-based differentiation of microbial function through sediment-hosted aquifers and enrichment of novel symbionts in the deep terrestrial subsurface.</title>
        <authorList>
            <person name="Probst A.J."/>
            <person name="Ladd B."/>
            <person name="Jarett J.K."/>
            <person name="Geller-Mcgrath D.E."/>
            <person name="Sieber C.M."/>
            <person name="Emerson J.B."/>
            <person name="Anantharaman K."/>
            <person name="Thomas B.C."/>
            <person name="Malmstrom R."/>
            <person name="Stieglmeier M."/>
            <person name="Klingl A."/>
            <person name="Woyke T."/>
            <person name="Ryan C.M."/>
            <person name="Banfield J.F."/>
        </authorList>
    </citation>
    <scope>NUCLEOTIDE SEQUENCE [LARGE SCALE GENOMIC DNA]</scope>
    <source>
        <strain evidence="11">CG08_land_8_20_14_0_20_45_16</strain>
    </source>
</reference>
<feature type="domain" description="Pyrroline-5-carboxylate reductase dimerisation" evidence="10">
    <location>
        <begin position="162"/>
        <end position="264"/>
    </location>
</feature>
<gene>
    <name evidence="5 11" type="primary">proC</name>
    <name evidence="11" type="ORF">COT42_08835</name>
</gene>
<dbReference type="InterPro" id="IPR028939">
    <property type="entry name" value="P5C_Rdtase_cat_N"/>
</dbReference>
<organism evidence="11 12">
    <name type="scientific">Candidatus Saganbacteria bacterium CG08_land_8_20_14_0_20_45_16</name>
    <dbReference type="NCBI Taxonomy" id="2014293"/>
    <lineage>
        <taxon>Bacteria</taxon>
        <taxon>Bacillati</taxon>
        <taxon>Saganbacteria</taxon>
    </lineage>
</organism>
<evidence type="ECO:0000256" key="4">
    <source>
        <dbReference type="ARBA" id="ARBA00058118"/>
    </source>
</evidence>
<comment type="catalytic activity">
    <reaction evidence="5">
        <text>L-proline + NAD(+) = (S)-1-pyrroline-5-carboxylate + NADH + 2 H(+)</text>
        <dbReference type="Rhea" id="RHEA:14105"/>
        <dbReference type="ChEBI" id="CHEBI:15378"/>
        <dbReference type="ChEBI" id="CHEBI:17388"/>
        <dbReference type="ChEBI" id="CHEBI:57540"/>
        <dbReference type="ChEBI" id="CHEBI:57945"/>
        <dbReference type="ChEBI" id="CHEBI:60039"/>
        <dbReference type="EC" id="1.5.1.2"/>
    </reaction>
</comment>
<feature type="domain" description="Pyrroline-5-carboxylate reductase catalytic N-terminal" evidence="9">
    <location>
        <begin position="2"/>
        <end position="82"/>
    </location>
</feature>
<dbReference type="Gene3D" id="1.10.3730.10">
    <property type="entry name" value="ProC C-terminal domain-like"/>
    <property type="match status" value="1"/>
</dbReference>
<evidence type="ECO:0000256" key="7">
    <source>
        <dbReference type="PIRSR" id="PIRSR000193-1"/>
    </source>
</evidence>
<name>A0A2H0XT24_UNCSA</name>
<dbReference type="InterPro" id="IPR053790">
    <property type="entry name" value="P5CR-like_CS"/>
</dbReference>
<dbReference type="SUPFAM" id="SSF48179">
    <property type="entry name" value="6-phosphogluconate dehydrogenase C-terminal domain-like"/>
    <property type="match status" value="1"/>
</dbReference>
<evidence type="ECO:0000256" key="3">
    <source>
        <dbReference type="ARBA" id="ARBA00023002"/>
    </source>
</evidence>
<dbReference type="InterPro" id="IPR000304">
    <property type="entry name" value="Pyrroline-COOH_reductase"/>
</dbReference>
<dbReference type="InterPro" id="IPR036291">
    <property type="entry name" value="NAD(P)-bd_dom_sf"/>
</dbReference>
<keyword evidence="5" id="KW-0963">Cytoplasm</keyword>
<comment type="similarity">
    <text evidence="1 5 8">Belongs to the pyrroline-5-carboxylate reductase family.</text>
</comment>
<evidence type="ECO:0000256" key="6">
    <source>
        <dbReference type="NCBIfam" id="TIGR00112"/>
    </source>
</evidence>
<feature type="binding site" evidence="7">
    <location>
        <begin position="63"/>
        <end position="66"/>
    </location>
    <ligand>
        <name>NADP(+)</name>
        <dbReference type="ChEBI" id="CHEBI:58349"/>
    </ligand>
</feature>
<evidence type="ECO:0000313" key="12">
    <source>
        <dbReference type="Proteomes" id="UP000231343"/>
    </source>
</evidence>
<dbReference type="PANTHER" id="PTHR11645:SF0">
    <property type="entry name" value="PYRROLINE-5-CARBOXYLATE REDUCTASE 3"/>
    <property type="match status" value="1"/>
</dbReference>
<dbReference type="Proteomes" id="UP000231343">
    <property type="component" value="Unassembled WGS sequence"/>
</dbReference>
<comment type="subcellular location">
    <subcellularLocation>
        <location evidence="5">Cytoplasm</location>
    </subcellularLocation>
</comment>
<evidence type="ECO:0000259" key="10">
    <source>
        <dbReference type="Pfam" id="PF14748"/>
    </source>
</evidence>
<dbReference type="GO" id="GO:0004735">
    <property type="term" value="F:pyrroline-5-carboxylate reductase activity"/>
    <property type="evidence" value="ECO:0007669"/>
    <property type="project" value="UniProtKB-UniRule"/>
</dbReference>
<dbReference type="GO" id="GO:0005737">
    <property type="term" value="C:cytoplasm"/>
    <property type="evidence" value="ECO:0007669"/>
    <property type="project" value="UniProtKB-SubCell"/>
</dbReference>
<feature type="binding site" evidence="7">
    <location>
        <begin position="6"/>
        <end position="11"/>
    </location>
    <ligand>
        <name>NADP(+)</name>
        <dbReference type="ChEBI" id="CHEBI:58349"/>
    </ligand>
</feature>
<dbReference type="PIRSF" id="PIRSF000193">
    <property type="entry name" value="Pyrrol-5-carb_rd"/>
    <property type="match status" value="1"/>
</dbReference>
<dbReference type="Pfam" id="PF14748">
    <property type="entry name" value="P5CR_dimer"/>
    <property type="match status" value="1"/>
</dbReference>
<keyword evidence="3 5" id="KW-0560">Oxidoreductase</keyword>
<dbReference type="HAMAP" id="MF_01925">
    <property type="entry name" value="P5C_reductase"/>
    <property type="match status" value="1"/>
</dbReference>
<dbReference type="EC" id="1.5.1.2" evidence="5 6"/>
<proteinExistence type="inferred from homology"/>
<evidence type="ECO:0000256" key="1">
    <source>
        <dbReference type="ARBA" id="ARBA00005525"/>
    </source>
</evidence>
<protein>
    <recommendedName>
        <fullName evidence="5 6">Pyrroline-5-carboxylate reductase</fullName>
        <shortName evidence="5">P5C reductase</shortName>
        <shortName evidence="5">P5CR</shortName>
        <ecNumber evidence="5 6">1.5.1.2</ecNumber>
    </recommendedName>
    <alternativeName>
        <fullName evidence="5">PCA reductase</fullName>
    </alternativeName>
</protein>
<dbReference type="EMBL" id="PEYM01000148">
    <property type="protein sequence ID" value="PIS28077.1"/>
    <property type="molecule type" value="Genomic_DNA"/>
</dbReference>
<comment type="catalytic activity">
    <reaction evidence="5 8">
        <text>L-proline + NADP(+) = (S)-1-pyrroline-5-carboxylate + NADPH + 2 H(+)</text>
        <dbReference type="Rhea" id="RHEA:14109"/>
        <dbReference type="ChEBI" id="CHEBI:15378"/>
        <dbReference type="ChEBI" id="CHEBI:17388"/>
        <dbReference type="ChEBI" id="CHEBI:57783"/>
        <dbReference type="ChEBI" id="CHEBI:58349"/>
        <dbReference type="ChEBI" id="CHEBI:60039"/>
        <dbReference type="EC" id="1.5.1.2"/>
    </reaction>
</comment>
<comment type="pathway">
    <text evidence="5 8">Amino-acid biosynthesis; L-proline biosynthesis; L-proline from L-glutamate 5-semialdehyde: step 1/1.</text>
</comment>
<dbReference type="Gene3D" id="3.40.50.720">
    <property type="entry name" value="NAD(P)-binding Rossmann-like Domain"/>
    <property type="match status" value="1"/>
</dbReference>
<keyword evidence="5 8" id="KW-0028">Amino-acid biosynthesis</keyword>
<feature type="binding site" evidence="7">
    <location>
        <position position="50"/>
    </location>
    <ligand>
        <name>NADPH</name>
        <dbReference type="ChEBI" id="CHEBI:57783"/>
    </ligand>
</feature>
<dbReference type="PANTHER" id="PTHR11645">
    <property type="entry name" value="PYRROLINE-5-CARBOXYLATE REDUCTASE"/>
    <property type="match status" value="1"/>
</dbReference>
<comment type="caution">
    <text evidence="11">The sequence shown here is derived from an EMBL/GenBank/DDBJ whole genome shotgun (WGS) entry which is preliminary data.</text>
</comment>
<evidence type="ECO:0000313" key="11">
    <source>
        <dbReference type="EMBL" id="PIS28077.1"/>
    </source>
</evidence>